<organism evidence="1 2">
    <name type="scientific">Nitrincola lacisaponensis</name>
    <dbReference type="NCBI Taxonomy" id="267850"/>
    <lineage>
        <taxon>Bacteria</taxon>
        <taxon>Pseudomonadati</taxon>
        <taxon>Pseudomonadota</taxon>
        <taxon>Gammaproteobacteria</taxon>
        <taxon>Oceanospirillales</taxon>
        <taxon>Oceanospirillaceae</taxon>
        <taxon>Nitrincola</taxon>
    </lineage>
</organism>
<evidence type="ECO:0008006" key="3">
    <source>
        <dbReference type="Google" id="ProtNLM"/>
    </source>
</evidence>
<evidence type="ECO:0000313" key="1">
    <source>
        <dbReference type="EMBL" id="KDE41207.1"/>
    </source>
</evidence>
<dbReference type="Proteomes" id="UP000027318">
    <property type="component" value="Unassembled WGS sequence"/>
</dbReference>
<dbReference type="RefSeq" id="WP_152547589.1">
    <property type="nucleotide sequence ID" value="NZ_JBKBNO010000006.1"/>
</dbReference>
<gene>
    <name evidence="1" type="ORF">ADINL_0280</name>
</gene>
<sequence>MFGLFGNSHAKRKARLQKEYEKKLAEAMHAQRNGDIRAYSNLSEQADQLHQTLLQLKP</sequence>
<dbReference type="Pfam" id="PF20027">
    <property type="entry name" value="DUF6435"/>
    <property type="match status" value="1"/>
</dbReference>
<dbReference type="STRING" id="267850.ADINL_0280"/>
<dbReference type="NCBIfam" id="NF033487">
    <property type="entry name" value="Lacal_2735_fam"/>
    <property type="match status" value="1"/>
</dbReference>
<dbReference type="PATRIC" id="fig|267850.7.peg.276"/>
<reference evidence="1 2" key="1">
    <citation type="journal article" date="2005" name="Int. J. Syst. Evol. Microbiol.">
        <title>Nitrincola lacisaponensis gen. nov., sp. nov., a novel alkaliphilic bacterium isolated from an alkaline, saline lake.</title>
        <authorList>
            <person name="Dimitriu P.A."/>
            <person name="Shukla S.K."/>
            <person name="Conradt J."/>
            <person name="Marquez M.C."/>
            <person name="Ventosa A."/>
            <person name="Maglia A."/>
            <person name="Peyton B.M."/>
            <person name="Pinkart H.C."/>
            <person name="Mormile M.R."/>
        </authorList>
    </citation>
    <scope>NUCLEOTIDE SEQUENCE [LARGE SCALE GENOMIC DNA]</scope>
    <source>
        <strain evidence="1 2">4CA</strain>
    </source>
</reference>
<comment type="caution">
    <text evidence="1">The sequence shown here is derived from an EMBL/GenBank/DDBJ whole genome shotgun (WGS) entry which is preliminary data.</text>
</comment>
<accession>A0A063YA49</accession>
<dbReference type="EMBL" id="JMSZ01000007">
    <property type="protein sequence ID" value="KDE41207.1"/>
    <property type="molecule type" value="Genomic_DNA"/>
</dbReference>
<dbReference type="AlphaFoldDB" id="A0A063YA49"/>
<name>A0A063YA49_9GAMM</name>
<evidence type="ECO:0000313" key="2">
    <source>
        <dbReference type="Proteomes" id="UP000027318"/>
    </source>
</evidence>
<protein>
    <recommendedName>
        <fullName evidence="3">Lacal_2735 family protein</fullName>
    </recommendedName>
</protein>
<keyword evidence="2" id="KW-1185">Reference proteome</keyword>
<dbReference type="InterPro" id="IPR045493">
    <property type="entry name" value="DUF6435"/>
</dbReference>
<dbReference type="OrthoDB" id="292170at2"/>
<proteinExistence type="predicted"/>